<organism evidence="1 2">
    <name type="scientific">Antarctobacter heliothermus</name>
    <dbReference type="NCBI Taxonomy" id="74033"/>
    <lineage>
        <taxon>Bacteria</taxon>
        <taxon>Pseudomonadati</taxon>
        <taxon>Pseudomonadota</taxon>
        <taxon>Alphaproteobacteria</taxon>
        <taxon>Rhodobacterales</taxon>
        <taxon>Roseobacteraceae</taxon>
        <taxon>Antarctobacter</taxon>
    </lineage>
</organism>
<accession>A0A222E7B4</accession>
<proteinExistence type="predicted"/>
<dbReference type="EMBL" id="CP022540">
    <property type="protein sequence ID" value="ASP22062.1"/>
    <property type="molecule type" value="Genomic_DNA"/>
</dbReference>
<reference evidence="1 2" key="1">
    <citation type="submission" date="2017-07" db="EMBL/GenBank/DDBJ databases">
        <title>Genome Sequence of Antarctobacter heliothermus Strain SMS3 Isolated from a culture of the Diatom Skeletonema marinoi.</title>
        <authorList>
            <person name="Topel M."/>
            <person name="Pinder M.I.M."/>
            <person name="Johansson O.N."/>
            <person name="Kourtchenko O."/>
            <person name="Godhe A."/>
            <person name="Clarke A.K."/>
        </authorList>
    </citation>
    <scope>NUCLEOTIDE SEQUENCE [LARGE SCALE GENOMIC DNA]</scope>
    <source>
        <strain evidence="1 2">SMS3</strain>
    </source>
</reference>
<dbReference type="RefSeq" id="WP_094035893.1">
    <property type="nucleotide sequence ID" value="NZ_CP022540.1"/>
</dbReference>
<dbReference type="AlphaFoldDB" id="A0A222E7B4"/>
<keyword evidence="2" id="KW-1185">Reference proteome</keyword>
<evidence type="ECO:0000313" key="2">
    <source>
        <dbReference type="Proteomes" id="UP000203589"/>
    </source>
</evidence>
<gene>
    <name evidence="1" type="ORF">ANTHELSMS3_03432</name>
</gene>
<dbReference type="KEGG" id="aht:ANTHELSMS3_03432"/>
<sequence>MSLKLKKTTRHLLTSAEAAEIMGVSKRFLDLDRHESRANGTPPKIPYTRLGHRSVRYRYEDVKAYIDANVVGG</sequence>
<evidence type="ECO:0000313" key="1">
    <source>
        <dbReference type="EMBL" id="ASP22062.1"/>
    </source>
</evidence>
<dbReference type="OrthoDB" id="9806994at2"/>
<dbReference type="Proteomes" id="UP000203589">
    <property type="component" value="Chromosome"/>
</dbReference>
<name>A0A222E7B4_9RHOB</name>
<protein>
    <submittedName>
        <fullName evidence="1">Excise: DNA binding domain, excisionase family</fullName>
    </submittedName>
</protein>